<evidence type="ECO:0000256" key="8">
    <source>
        <dbReference type="ARBA" id="ARBA00023163"/>
    </source>
</evidence>
<evidence type="ECO:0000256" key="6">
    <source>
        <dbReference type="ARBA" id="ARBA00022833"/>
    </source>
</evidence>
<keyword evidence="5 11" id="KW-0863">Zinc-finger</keyword>
<dbReference type="InterPro" id="IPR013150">
    <property type="entry name" value="TFIIB_cyclin"/>
</dbReference>
<dbReference type="PANTHER" id="PTHR11618">
    <property type="entry name" value="TRANSCRIPTION INITIATION FACTOR IIB-RELATED"/>
    <property type="match status" value="1"/>
</dbReference>
<evidence type="ECO:0000256" key="2">
    <source>
        <dbReference type="ARBA" id="ARBA00010857"/>
    </source>
</evidence>
<dbReference type="GO" id="GO:0006367">
    <property type="term" value="P:transcription initiation at RNA polymerase II promoter"/>
    <property type="evidence" value="ECO:0007669"/>
    <property type="project" value="TreeGrafter"/>
</dbReference>
<dbReference type="SUPFAM" id="SSF57783">
    <property type="entry name" value="Zinc beta-ribbon"/>
    <property type="match status" value="1"/>
</dbReference>
<keyword evidence="7" id="KW-0805">Transcription regulation</keyword>
<dbReference type="SMART" id="SM00385">
    <property type="entry name" value="CYCLIN"/>
    <property type="match status" value="2"/>
</dbReference>
<comment type="caution">
    <text evidence="13">The sequence shown here is derived from an EMBL/GenBank/DDBJ whole genome shotgun (WGS) entry which is preliminary data.</text>
</comment>
<evidence type="ECO:0000256" key="7">
    <source>
        <dbReference type="ARBA" id="ARBA00023015"/>
    </source>
</evidence>
<dbReference type="EMBL" id="CAJOBB010001277">
    <property type="protein sequence ID" value="CAF3834745.1"/>
    <property type="molecule type" value="Genomic_DNA"/>
</dbReference>
<proteinExistence type="inferred from homology"/>
<reference evidence="13" key="1">
    <citation type="submission" date="2021-02" db="EMBL/GenBank/DDBJ databases">
        <authorList>
            <person name="Nowell W R."/>
        </authorList>
    </citation>
    <scope>NUCLEOTIDE SEQUENCE</scope>
</reference>
<dbReference type="GO" id="GO:0016251">
    <property type="term" value="F:RNA polymerase II general transcription initiation factor activity"/>
    <property type="evidence" value="ECO:0007669"/>
    <property type="project" value="TreeGrafter"/>
</dbReference>
<dbReference type="PANTHER" id="PTHR11618:SF13">
    <property type="entry name" value="TRANSCRIPTION INITIATION FACTOR IIB"/>
    <property type="match status" value="1"/>
</dbReference>
<sequence length="318" mass="35172">MTRYVKQLACRFHPEAVLIEDYRAGDMICSACGLVVGDRMIDVGSEWRTFSNDSDTKDMSRVGGAANPLFNNDNLETMMSLGTGAGAVDEFGKQKYSAGGSHKMSSADNTLRSTFDVIRQMAGRISLSNRIIHRACSIFKHSHENKCVRGRSQDVIVAACIYIACRQEGAQRTIKEICAISTNASKKDIGRCFTEIIKNLPISNQPTSVDVINLIPRFCSQLEFREEILIKKTAVHIAERAKEICDIQSRAPDSIAGASIYMACAAIGEQKRMENIQTIVGVTENTIRQIYKIMLPKASQLFPTDFQFKCLPANLPSS</sequence>
<name>A0A814RXR2_9BILA</name>
<evidence type="ECO:0000256" key="5">
    <source>
        <dbReference type="ARBA" id="ARBA00022771"/>
    </source>
</evidence>
<dbReference type="InterPro" id="IPR036915">
    <property type="entry name" value="Cyclin-like_sf"/>
</dbReference>
<keyword evidence="3" id="KW-0479">Metal-binding</keyword>
<evidence type="ECO:0000256" key="9">
    <source>
        <dbReference type="ARBA" id="ARBA00023242"/>
    </source>
</evidence>
<dbReference type="Proteomes" id="UP000663868">
    <property type="component" value="Unassembled WGS sequence"/>
</dbReference>
<dbReference type="InterPro" id="IPR013763">
    <property type="entry name" value="Cyclin-like_dom"/>
</dbReference>
<dbReference type="Pfam" id="PF00382">
    <property type="entry name" value="TFIIB"/>
    <property type="match status" value="2"/>
</dbReference>
<gene>
    <name evidence="13" type="ORF">IZO911_LOCUS25108</name>
    <name evidence="14" type="ORF">KXQ929_LOCUS19087</name>
</gene>
<dbReference type="Pfam" id="PF08271">
    <property type="entry name" value="Zn_Ribbon_TF"/>
    <property type="match status" value="1"/>
</dbReference>
<dbReference type="InterPro" id="IPR013137">
    <property type="entry name" value="Znf_TFIIB"/>
</dbReference>
<feature type="domain" description="TFIIB-type" evidence="12">
    <location>
        <begin position="6"/>
        <end position="37"/>
    </location>
</feature>
<dbReference type="GO" id="GO:0097550">
    <property type="term" value="C:transcription preinitiation complex"/>
    <property type="evidence" value="ECO:0007669"/>
    <property type="project" value="TreeGrafter"/>
</dbReference>
<keyword evidence="8" id="KW-0804">Transcription</keyword>
<dbReference type="CDD" id="cd20551">
    <property type="entry name" value="CYCLIN_TFIIB_rpt1"/>
    <property type="match status" value="1"/>
</dbReference>
<dbReference type="PROSITE" id="PS51134">
    <property type="entry name" value="ZF_TFIIB"/>
    <property type="match status" value="1"/>
</dbReference>
<dbReference type="FunFam" id="1.10.472.170:FF:000001">
    <property type="entry name" value="Transcription initiation factor IIB"/>
    <property type="match status" value="1"/>
</dbReference>
<evidence type="ECO:0000313" key="14">
    <source>
        <dbReference type="EMBL" id="CAF3834745.1"/>
    </source>
</evidence>
<dbReference type="GO" id="GO:0070897">
    <property type="term" value="P:transcription preinitiation complex assembly"/>
    <property type="evidence" value="ECO:0007669"/>
    <property type="project" value="InterPro"/>
</dbReference>
<dbReference type="FunFam" id="1.10.472.10:FF:000019">
    <property type="entry name" value="transcription initiation factor IIB"/>
    <property type="match status" value="1"/>
</dbReference>
<comment type="subcellular location">
    <subcellularLocation>
        <location evidence="1">Nucleus</location>
    </subcellularLocation>
</comment>
<evidence type="ECO:0000256" key="1">
    <source>
        <dbReference type="ARBA" id="ARBA00004123"/>
    </source>
</evidence>
<evidence type="ECO:0000313" key="13">
    <source>
        <dbReference type="EMBL" id="CAF1138835.1"/>
    </source>
</evidence>
<keyword evidence="9" id="KW-0539">Nucleus</keyword>
<dbReference type="EMBL" id="CAJNOE010000310">
    <property type="protein sequence ID" value="CAF1138835.1"/>
    <property type="molecule type" value="Genomic_DNA"/>
</dbReference>
<comment type="similarity">
    <text evidence="2">Belongs to the TFIIB family.</text>
</comment>
<dbReference type="AlphaFoldDB" id="A0A814RXR2"/>
<organism evidence="13 15">
    <name type="scientific">Adineta steineri</name>
    <dbReference type="NCBI Taxonomy" id="433720"/>
    <lineage>
        <taxon>Eukaryota</taxon>
        <taxon>Metazoa</taxon>
        <taxon>Spiralia</taxon>
        <taxon>Gnathifera</taxon>
        <taxon>Rotifera</taxon>
        <taxon>Eurotatoria</taxon>
        <taxon>Bdelloidea</taxon>
        <taxon>Adinetida</taxon>
        <taxon>Adinetidae</taxon>
        <taxon>Adineta</taxon>
    </lineage>
</organism>
<dbReference type="InterPro" id="IPR000812">
    <property type="entry name" value="TFIIB"/>
</dbReference>
<dbReference type="GO" id="GO:0008270">
    <property type="term" value="F:zinc ion binding"/>
    <property type="evidence" value="ECO:0007669"/>
    <property type="project" value="UniProtKB-KW"/>
</dbReference>
<dbReference type="GO" id="GO:0017025">
    <property type="term" value="F:TBP-class protein binding"/>
    <property type="evidence" value="ECO:0007669"/>
    <property type="project" value="InterPro"/>
</dbReference>
<dbReference type="Gene3D" id="2.20.25.10">
    <property type="match status" value="1"/>
</dbReference>
<keyword evidence="4" id="KW-0677">Repeat</keyword>
<evidence type="ECO:0000313" key="15">
    <source>
        <dbReference type="Proteomes" id="UP000663860"/>
    </source>
</evidence>
<protein>
    <recommendedName>
        <fullName evidence="10">General transcription factor TFIIB</fullName>
    </recommendedName>
</protein>
<keyword evidence="6" id="KW-0862">Zinc</keyword>
<dbReference type="PRINTS" id="PR00685">
    <property type="entry name" value="TIFACTORIIB"/>
</dbReference>
<dbReference type="Gene3D" id="1.10.472.10">
    <property type="entry name" value="Cyclin-like"/>
    <property type="match status" value="2"/>
</dbReference>
<evidence type="ECO:0000256" key="4">
    <source>
        <dbReference type="ARBA" id="ARBA00022737"/>
    </source>
</evidence>
<dbReference type="GO" id="GO:0005634">
    <property type="term" value="C:nucleus"/>
    <property type="evidence" value="ECO:0007669"/>
    <property type="project" value="UniProtKB-SubCell"/>
</dbReference>
<evidence type="ECO:0000256" key="3">
    <source>
        <dbReference type="ARBA" id="ARBA00022723"/>
    </source>
</evidence>
<evidence type="ECO:0000259" key="12">
    <source>
        <dbReference type="PROSITE" id="PS51134"/>
    </source>
</evidence>
<evidence type="ECO:0000256" key="11">
    <source>
        <dbReference type="PROSITE-ProRule" id="PRU00469"/>
    </source>
</evidence>
<dbReference type="SUPFAM" id="SSF47954">
    <property type="entry name" value="Cyclin-like"/>
    <property type="match status" value="2"/>
</dbReference>
<evidence type="ECO:0000256" key="10">
    <source>
        <dbReference type="ARBA" id="ARBA00031706"/>
    </source>
</evidence>
<dbReference type="Proteomes" id="UP000663860">
    <property type="component" value="Unassembled WGS sequence"/>
</dbReference>
<accession>A0A814RXR2</accession>